<comment type="caution">
    <text evidence="1">The sequence shown here is derived from an EMBL/GenBank/DDBJ whole genome shotgun (WGS) entry which is preliminary data.</text>
</comment>
<sequence>MPRNKYPYKRPSKAATRMRRHRFIKRIDKELEQNKRMDSDCAASCSYSVAVLPQPADSLVIEEVIDNDNQSVPTTDQPQPGSSEECLDDIQSLRLWVSRNNISQTALSQLLAILRPSKPWLPVDPRTLMKTPRTTDLRLIAPGEYGHYGLEQALERIQPNPILQAAEYVSLQFNVDGMNPFRDTNLCIWPILGRIIDPVLISPFLVGLYSGTKKPDDVNSYLRPFVEKLLQLLERGVNIGHSNTRAKICISSFVCDSPARAFIKRKMTHTGYFSCDHCVQRGFYTEKKLHIPKPTAHYERTQCSVLGLIATRLSWNASPLI</sequence>
<evidence type="ECO:0008006" key="3">
    <source>
        <dbReference type="Google" id="ProtNLM"/>
    </source>
</evidence>
<dbReference type="EMBL" id="CAXLJL010000190">
    <property type="protein sequence ID" value="CAL5134301.1"/>
    <property type="molecule type" value="Genomic_DNA"/>
</dbReference>
<dbReference type="InterPro" id="IPR004242">
    <property type="entry name" value="Transposase_21"/>
</dbReference>
<evidence type="ECO:0000313" key="1">
    <source>
        <dbReference type="EMBL" id="CAL5134301.1"/>
    </source>
</evidence>
<protein>
    <recommendedName>
        <fullName evidence="3">Transposase domain-containing protein</fullName>
    </recommendedName>
</protein>
<accession>A0AAV2TBT3</accession>
<name>A0AAV2TBT3_CALDB</name>
<dbReference type="PANTHER" id="PTHR33053">
    <property type="entry name" value="PROTEIN, PUTATIVE-RELATED"/>
    <property type="match status" value="1"/>
</dbReference>
<evidence type="ECO:0000313" key="2">
    <source>
        <dbReference type="Proteomes" id="UP001497525"/>
    </source>
</evidence>
<dbReference type="AlphaFoldDB" id="A0AAV2TBT3"/>
<reference evidence="1" key="1">
    <citation type="submission" date="2024-06" db="EMBL/GenBank/DDBJ databases">
        <authorList>
            <person name="Liu X."/>
            <person name="Lenzi L."/>
            <person name="Haldenby T S."/>
            <person name="Uol C."/>
        </authorList>
    </citation>
    <scope>NUCLEOTIDE SEQUENCE</scope>
</reference>
<gene>
    <name evidence="1" type="ORF">CDAUBV1_LOCUS7507</name>
</gene>
<dbReference type="Proteomes" id="UP001497525">
    <property type="component" value="Unassembled WGS sequence"/>
</dbReference>
<dbReference type="Pfam" id="PF02992">
    <property type="entry name" value="Transposase_21"/>
    <property type="match status" value="1"/>
</dbReference>
<organism evidence="1 2">
    <name type="scientific">Calicophoron daubneyi</name>
    <name type="common">Rumen fluke</name>
    <name type="synonym">Paramphistomum daubneyi</name>
    <dbReference type="NCBI Taxonomy" id="300641"/>
    <lineage>
        <taxon>Eukaryota</taxon>
        <taxon>Metazoa</taxon>
        <taxon>Spiralia</taxon>
        <taxon>Lophotrochozoa</taxon>
        <taxon>Platyhelminthes</taxon>
        <taxon>Trematoda</taxon>
        <taxon>Digenea</taxon>
        <taxon>Plagiorchiida</taxon>
        <taxon>Pronocephalata</taxon>
        <taxon>Paramphistomoidea</taxon>
        <taxon>Paramphistomidae</taxon>
        <taxon>Calicophoron</taxon>
    </lineage>
</organism>
<proteinExistence type="predicted"/>
<dbReference type="PANTHER" id="PTHR33053:SF24">
    <property type="entry name" value="TRANSPOSASE DOMAIN-CONTAINING PROTEIN"/>
    <property type="match status" value="1"/>
</dbReference>